<dbReference type="PANTHER" id="PTHR12872:SF1">
    <property type="entry name" value="ALPHA-N-ACETYLGLUCOSAMINIDASE"/>
    <property type="match status" value="1"/>
</dbReference>
<evidence type="ECO:0000256" key="1">
    <source>
        <dbReference type="ARBA" id="ARBA00022801"/>
    </source>
</evidence>
<feature type="domain" description="Alpha-N-acetylglucosaminidase C-terminal" evidence="5">
    <location>
        <begin position="602"/>
        <end position="902"/>
    </location>
</feature>
<dbReference type="AlphaFoldDB" id="A0A9P6Q4S3"/>
<proteinExistence type="predicted"/>
<evidence type="ECO:0008006" key="8">
    <source>
        <dbReference type="Google" id="ProtNLM"/>
    </source>
</evidence>
<dbReference type="InterPro" id="IPR007781">
    <property type="entry name" value="NAGLU"/>
</dbReference>
<dbReference type="SUPFAM" id="SSF51445">
    <property type="entry name" value="(Trans)glycosidases"/>
    <property type="match status" value="1"/>
</dbReference>
<name>A0A9P6Q4S3_9FUNG</name>
<organism evidence="6 7">
    <name type="scientific">Actinomortierella ambigua</name>
    <dbReference type="NCBI Taxonomy" id="1343610"/>
    <lineage>
        <taxon>Eukaryota</taxon>
        <taxon>Fungi</taxon>
        <taxon>Fungi incertae sedis</taxon>
        <taxon>Mucoromycota</taxon>
        <taxon>Mortierellomycotina</taxon>
        <taxon>Mortierellomycetes</taxon>
        <taxon>Mortierellales</taxon>
        <taxon>Mortierellaceae</taxon>
        <taxon>Actinomortierella</taxon>
    </lineage>
</organism>
<feature type="domain" description="Alpha-N-acetylglucosaminidase N-terminal" evidence="4">
    <location>
        <begin position="101"/>
        <end position="196"/>
    </location>
</feature>
<evidence type="ECO:0000259" key="4">
    <source>
        <dbReference type="Pfam" id="PF12971"/>
    </source>
</evidence>
<dbReference type="GO" id="GO:0016787">
    <property type="term" value="F:hydrolase activity"/>
    <property type="evidence" value="ECO:0007669"/>
    <property type="project" value="UniProtKB-KW"/>
</dbReference>
<evidence type="ECO:0000313" key="7">
    <source>
        <dbReference type="Proteomes" id="UP000807716"/>
    </source>
</evidence>
<gene>
    <name evidence="6" type="ORF">DFQ27_004800</name>
</gene>
<feature type="compositionally biased region" description="Basic and acidic residues" evidence="2">
    <location>
        <begin position="58"/>
        <end position="72"/>
    </location>
</feature>
<dbReference type="Gene3D" id="1.20.120.670">
    <property type="entry name" value="N-acetyl-b-d-glucoasminidase"/>
    <property type="match status" value="1"/>
</dbReference>
<feature type="region of interest" description="Disordered" evidence="2">
    <location>
        <begin position="38"/>
        <end position="98"/>
    </location>
</feature>
<dbReference type="InterPro" id="IPR024733">
    <property type="entry name" value="NAGLU_tim-barrel"/>
</dbReference>
<feature type="domain" description="Alpha-N-acetylglucosaminidase tim-barrel" evidence="3">
    <location>
        <begin position="233"/>
        <end position="585"/>
    </location>
</feature>
<dbReference type="Pfam" id="PF12972">
    <property type="entry name" value="NAGLU_C"/>
    <property type="match status" value="1"/>
</dbReference>
<dbReference type="Gene3D" id="3.20.20.80">
    <property type="entry name" value="Glycosidases"/>
    <property type="match status" value="1"/>
</dbReference>
<evidence type="ECO:0000313" key="6">
    <source>
        <dbReference type="EMBL" id="KAG0258088.1"/>
    </source>
</evidence>
<evidence type="ECO:0000259" key="3">
    <source>
        <dbReference type="Pfam" id="PF05089"/>
    </source>
</evidence>
<dbReference type="InterPro" id="IPR017853">
    <property type="entry name" value="GH"/>
</dbReference>
<dbReference type="InterPro" id="IPR024732">
    <property type="entry name" value="NAGLU_C"/>
</dbReference>
<protein>
    <recommendedName>
        <fullName evidence="8">Alpha-N-acetylglucosaminidase</fullName>
    </recommendedName>
</protein>
<comment type="caution">
    <text evidence="6">The sequence shown here is derived from an EMBL/GenBank/DDBJ whole genome shotgun (WGS) entry which is preliminary data.</text>
</comment>
<keyword evidence="7" id="KW-1185">Reference proteome</keyword>
<evidence type="ECO:0000259" key="5">
    <source>
        <dbReference type="Pfam" id="PF12972"/>
    </source>
</evidence>
<accession>A0A9P6Q4S3</accession>
<dbReference type="InterPro" id="IPR029018">
    <property type="entry name" value="Hex-like_dom2"/>
</dbReference>
<dbReference type="EMBL" id="JAAAJB010000337">
    <property type="protein sequence ID" value="KAG0258088.1"/>
    <property type="molecule type" value="Genomic_DNA"/>
</dbReference>
<dbReference type="Pfam" id="PF12971">
    <property type="entry name" value="NAGLU_N"/>
    <property type="match status" value="1"/>
</dbReference>
<sequence length="919" mass="104250">MDTSVAVPTEPVLASSPIEGAMMDETAVAVVVDSPTFLSGKVSPLSTPSASHPSNRATDPRRQQQRQPEPHSTRGPSAASKRQVEEHTDGNEDGEEDMVRPLYDLVKRRLPPTYHDAFTFVLKLGMEPVEESTSNVYDAYKVSQGNTASSSGANSQEKILIEAATLSGLGVGLNHYLKHVCQVEMTWSGDRFVALPPKPPMVPIATAEPSVAGGGEDKGGQRVLSGSSFVQWRYYMNVVTFGYSFAFWDWKRWEKELDWMMLNGVNMGLAMVGQEQVLRQFYLDLGLTEQEILGTFLAGPAFTPWQRMGNLQGSWGHDATRIQQDEEIRFKRRWYSTQWALQQRIVDRMRAFNITAVLPSFNGFVPQAMVAKYPQTKFEKASIWANMPEKYTRNTYVPSTDPLFTVLSQRFIELQKKMYNGFTSHYYLLDLYNELDPPCEALDCFTDVTHGVMKALKTADPEAIWVMQGWFLVNRGYWENPKMEAFFKGIKQFNGGQDVFVFDLYSDVAPLWNETQGYYGLPWGWSMLNNFGGSQGLYGTLPTLLTEPFEGYRHEAKSMRGMGITMEGINNNEYLYQLVLDLAWHRADKQAQKPINGAAHLNAFLVRRYGAERATPAVLQAWKKLAQTVWDCRTGQMSQSKTFLDQTPKLEMEHFGFMGTKMWYDRKMVVEAWGLLIGSTLRGQQEQQQPPPPSSSILFTSSSFSSFRYDLVDVTREVLLGIVLPALHAEIVRVYRSDTARLRTVSYKLLQVLDDTDRILGTHSLFMLGPWLDAARARAMDPVVAGTVVPPLSNQRGYEDYLEYNARNQITWWGPQGQVALQDYASKQWGGLIKTFYIERWELFVTHLQWASNSGDVFDEEAYLKASLERETAWQKQTLLGQGGRITVEERGDTVRVAQEIWRRWGPMAKKIANGEDIL</sequence>
<dbReference type="Proteomes" id="UP000807716">
    <property type="component" value="Unassembled WGS sequence"/>
</dbReference>
<dbReference type="InterPro" id="IPR024240">
    <property type="entry name" value="NAGLU_N"/>
</dbReference>
<evidence type="ECO:0000256" key="2">
    <source>
        <dbReference type="SAM" id="MobiDB-lite"/>
    </source>
</evidence>
<feature type="region of interest" description="Disordered" evidence="2">
    <location>
        <begin position="1"/>
        <end position="20"/>
    </location>
</feature>
<reference evidence="6" key="1">
    <citation type="journal article" date="2020" name="Fungal Divers.">
        <title>Resolving the Mortierellaceae phylogeny through synthesis of multi-gene phylogenetics and phylogenomics.</title>
        <authorList>
            <person name="Vandepol N."/>
            <person name="Liber J."/>
            <person name="Desiro A."/>
            <person name="Na H."/>
            <person name="Kennedy M."/>
            <person name="Barry K."/>
            <person name="Grigoriev I.V."/>
            <person name="Miller A.N."/>
            <person name="O'Donnell K."/>
            <person name="Stajich J.E."/>
            <person name="Bonito G."/>
        </authorList>
    </citation>
    <scope>NUCLEOTIDE SEQUENCE</scope>
    <source>
        <strain evidence="6">BC1065</strain>
    </source>
</reference>
<feature type="compositionally biased region" description="Polar residues" evidence="2">
    <location>
        <begin position="44"/>
        <end position="57"/>
    </location>
</feature>
<dbReference type="PANTHER" id="PTHR12872">
    <property type="entry name" value="ALPHA-N-ACETYLGLUCOSAMINIDASE"/>
    <property type="match status" value="1"/>
</dbReference>
<dbReference type="Gene3D" id="3.30.379.10">
    <property type="entry name" value="Chitobiase/beta-hexosaminidase domain 2-like"/>
    <property type="match status" value="1"/>
</dbReference>
<keyword evidence="1" id="KW-0378">Hydrolase</keyword>
<dbReference type="Pfam" id="PF05089">
    <property type="entry name" value="NAGLU"/>
    <property type="match status" value="1"/>
</dbReference>
<dbReference type="OrthoDB" id="64736at2759"/>